<dbReference type="KEGG" id="rlc:K227x_04310"/>
<proteinExistence type="predicted"/>
<sequence length="97" mass="11397" precursor="true">MCQRGGGLCSPAGYSRQYLTPLPEYATAQVNPPIHDWTIQHHRFAIDSRPAWPIGEQSRRIPDDFDTDAMMEQSLRRDRWVAEFTIDRLWHRDKLLC</sequence>
<organism evidence="1 2">
    <name type="scientific">Rubripirellula lacrimiformis</name>
    <dbReference type="NCBI Taxonomy" id="1930273"/>
    <lineage>
        <taxon>Bacteria</taxon>
        <taxon>Pseudomonadati</taxon>
        <taxon>Planctomycetota</taxon>
        <taxon>Planctomycetia</taxon>
        <taxon>Pirellulales</taxon>
        <taxon>Pirellulaceae</taxon>
        <taxon>Rubripirellula</taxon>
    </lineage>
</organism>
<keyword evidence="2" id="KW-1185">Reference proteome</keyword>
<protein>
    <submittedName>
        <fullName evidence="1">Uncharacterized protein</fullName>
    </submittedName>
</protein>
<gene>
    <name evidence="1" type="ORF">K227x_04310</name>
</gene>
<accession>A0A517N4J4</accession>
<evidence type="ECO:0000313" key="1">
    <source>
        <dbReference type="EMBL" id="QDT02060.1"/>
    </source>
</evidence>
<dbReference type="AlphaFoldDB" id="A0A517N4J4"/>
<name>A0A517N4J4_9BACT</name>
<reference evidence="1 2" key="1">
    <citation type="submission" date="2019-02" db="EMBL/GenBank/DDBJ databases">
        <title>Deep-cultivation of Planctomycetes and their phenomic and genomic characterization uncovers novel biology.</title>
        <authorList>
            <person name="Wiegand S."/>
            <person name="Jogler M."/>
            <person name="Boedeker C."/>
            <person name="Pinto D."/>
            <person name="Vollmers J."/>
            <person name="Rivas-Marin E."/>
            <person name="Kohn T."/>
            <person name="Peeters S.H."/>
            <person name="Heuer A."/>
            <person name="Rast P."/>
            <person name="Oberbeckmann S."/>
            <person name="Bunk B."/>
            <person name="Jeske O."/>
            <person name="Meyerdierks A."/>
            <person name="Storesund J.E."/>
            <person name="Kallscheuer N."/>
            <person name="Luecker S."/>
            <person name="Lage O.M."/>
            <person name="Pohl T."/>
            <person name="Merkel B.J."/>
            <person name="Hornburger P."/>
            <person name="Mueller R.-W."/>
            <person name="Bruemmer F."/>
            <person name="Labrenz M."/>
            <person name="Spormann A.M."/>
            <person name="Op den Camp H."/>
            <person name="Overmann J."/>
            <person name="Amann R."/>
            <person name="Jetten M.S.M."/>
            <person name="Mascher T."/>
            <person name="Medema M.H."/>
            <person name="Devos D.P."/>
            <person name="Kaster A.-K."/>
            <person name="Ovreas L."/>
            <person name="Rohde M."/>
            <person name="Galperin M.Y."/>
            <person name="Jogler C."/>
        </authorList>
    </citation>
    <scope>NUCLEOTIDE SEQUENCE [LARGE SCALE GENOMIC DNA]</scope>
    <source>
        <strain evidence="1 2">K22_7</strain>
    </source>
</reference>
<dbReference type="Proteomes" id="UP000318538">
    <property type="component" value="Chromosome"/>
</dbReference>
<evidence type="ECO:0000313" key="2">
    <source>
        <dbReference type="Proteomes" id="UP000318538"/>
    </source>
</evidence>
<dbReference type="EMBL" id="CP036525">
    <property type="protein sequence ID" value="QDT02060.1"/>
    <property type="molecule type" value="Genomic_DNA"/>
</dbReference>